<feature type="region of interest" description="Disordered" evidence="1">
    <location>
        <begin position="560"/>
        <end position="591"/>
    </location>
</feature>
<feature type="compositionally biased region" description="Basic residues" evidence="1">
    <location>
        <begin position="1"/>
        <end position="15"/>
    </location>
</feature>
<feature type="compositionally biased region" description="Basic and acidic residues" evidence="1">
    <location>
        <begin position="55"/>
        <end position="74"/>
    </location>
</feature>
<feature type="compositionally biased region" description="Basic and acidic residues" evidence="1">
    <location>
        <begin position="319"/>
        <end position="328"/>
    </location>
</feature>
<reference evidence="3" key="1">
    <citation type="journal article" date="2018" name="Nat. Microbiol.">
        <title>Leveraging single-cell genomics to expand the fungal tree of life.</title>
        <authorList>
            <person name="Ahrendt S.R."/>
            <person name="Quandt C.A."/>
            <person name="Ciobanu D."/>
            <person name="Clum A."/>
            <person name="Salamov A."/>
            <person name="Andreopoulos B."/>
            <person name="Cheng J.F."/>
            <person name="Woyke T."/>
            <person name="Pelin A."/>
            <person name="Henrissat B."/>
            <person name="Reynolds N.K."/>
            <person name="Benny G.L."/>
            <person name="Smith M.E."/>
            <person name="James T.Y."/>
            <person name="Grigoriev I.V."/>
        </authorList>
    </citation>
    <scope>NUCLEOTIDE SEQUENCE [LARGE SCALE GENOMIC DNA]</scope>
</reference>
<dbReference type="Proteomes" id="UP000269721">
    <property type="component" value="Unassembled WGS sequence"/>
</dbReference>
<dbReference type="AlphaFoldDB" id="A0A4P9W8J2"/>
<feature type="compositionally biased region" description="Basic and acidic residues" evidence="1">
    <location>
        <begin position="579"/>
        <end position="591"/>
    </location>
</feature>
<feature type="region of interest" description="Disordered" evidence="1">
    <location>
        <begin position="315"/>
        <end position="341"/>
    </location>
</feature>
<evidence type="ECO:0000313" key="3">
    <source>
        <dbReference type="Proteomes" id="UP000269721"/>
    </source>
</evidence>
<name>A0A4P9W8J2_9FUNG</name>
<sequence length="636" mass="70389">MPRPRPKPSKGRRAGRLPSHFAVDVEGQKGRAGVGGDGEHGEDSAAVQVLVASSENRKATKRRELREEVQERRHGNNVPVDRQVLNGRRAPPPGPEVERRAEAAEQLHGLAVASHGNPLPKHAGRRLFTPAADESGPVVESVRCRSPRSSTSRAECRAVARERGATSDAGVLRRLPLLLSLAPWLLGALRGRLVRSGRVYGQPALAGGEGVRDFAVTVVWAGPVGGGGEQGDEELESFTGGVPGAIVVGLDDGTDQGDSVATYPRLRQLGFVNRSTARYVEDHGRSSLVMHGAVEGLPQCWPRLTNSTCRIAPPRKKKDLRDLHREATHASTSPSPRPAPYRASELHLQNRAHGGLTTRPSRLLSRLPWVGALLREFLESLKILLVDPYEVEGQPVAVDLSFFDAVVARAVARLKDVILITEYPRQGFYRRIIESLGAPLVHLYAHNLSSAPDDSEIVMQINDLPNLPTVRLRNSTCLMAKLAEIRPPVRRVTIYDSYWTDQSPDRRYPRLPLHRDPRRPSHRDLYVPRRARKPYFLDVFKLRLHKRYHGAIQKRCDVGRARAAHARPRVQSKGPSPRLDLDRRSRGLHLPEHPATRAVELAFIEDLKAGCPNLREVTLSNSADEVEPYLLAKARS</sequence>
<evidence type="ECO:0000313" key="2">
    <source>
        <dbReference type="EMBL" id="RKO88851.1"/>
    </source>
</evidence>
<proteinExistence type="predicted"/>
<gene>
    <name evidence="2" type="ORF">BDK51DRAFT_50162</name>
</gene>
<keyword evidence="3" id="KW-1185">Reference proteome</keyword>
<accession>A0A4P9W8J2</accession>
<feature type="region of interest" description="Disordered" evidence="1">
    <location>
        <begin position="1"/>
        <end position="99"/>
    </location>
</feature>
<evidence type="ECO:0000256" key="1">
    <source>
        <dbReference type="SAM" id="MobiDB-lite"/>
    </source>
</evidence>
<organism evidence="2 3">
    <name type="scientific">Blyttiomyces helicus</name>
    <dbReference type="NCBI Taxonomy" id="388810"/>
    <lineage>
        <taxon>Eukaryota</taxon>
        <taxon>Fungi</taxon>
        <taxon>Fungi incertae sedis</taxon>
        <taxon>Chytridiomycota</taxon>
        <taxon>Chytridiomycota incertae sedis</taxon>
        <taxon>Chytridiomycetes</taxon>
        <taxon>Chytridiomycetes incertae sedis</taxon>
        <taxon>Blyttiomyces</taxon>
    </lineage>
</organism>
<dbReference type="EMBL" id="KZ996442">
    <property type="protein sequence ID" value="RKO88851.1"/>
    <property type="molecule type" value="Genomic_DNA"/>
</dbReference>
<protein>
    <submittedName>
        <fullName evidence="2">Uncharacterized protein</fullName>
    </submittedName>
</protein>